<dbReference type="AlphaFoldDB" id="A0AAX2MC58"/>
<evidence type="ECO:0000256" key="1">
    <source>
        <dbReference type="SAM" id="Coils"/>
    </source>
</evidence>
<name>A0AAX2MC58_CHRVL</name>
<feature type="coiled-coil region" evidence="1">
    <location>
        <begin position="23"/>
        <end position="68"/>
    </location>
</feature>
<accession>A0AAX2MC58</accession>
<gene>
    <name evidence="2" type="ORF">NCTC8684_02530</name>
</gene>
<organism evidence="2 3">
    <name type="scientific">Chromobacterium violaceum</name>
    <dbReference type="NCBI Taxonomy" id="536"/>
    <lineage>
        <taxon>Bacteria</taxon>
        <taxon>Pseudomonadati</taxon>
        <taxon>Pseudomonadota</taxon>
        <taxon>Betaproteobacteria</taxon>
        <taxon>Neisseriales</taxon>
        <taxon>Chromobacteriaceae</taxon>
        <taxon>Chromobacterium</taxon>
    </lineage>
</organism>
<reference evidence="2 3" key="1">
    <citation type="submission" date="2018-06" db="EMBL/GenBank/DDBJ databases">
        <authorList>
            <consortium name="Pathogen Informatics"/>
            <person name="Doyle S."/>
        </authorList>
    </citation>
    <scope>NUCLEOTIDE SEQUENCE [LARGE SCALE GENOMIC DNA]</scope>
    <source>
        <strain evidence="2 3">NCTC8684</strain>
    </source>
</reference>
<dbReference type="Proteomes" id="UP000254029">
    <property type="component" value="Unassembled WGS sequence"/>
</dbReference>
<dbReference type="EMBL" id="UIGR01000001">
    <property type="protein sequence ID" value="SUX33431.1"/>
    <property type="molecule type" value="Genomic_DNA"/>
</dbReference>
<proteinExistence type="predicted"/>
<comment type="caution">
    <text evidence="2">The sequence shown here is derived from an EMBL/GenBank/DDBJ whole genome shotgun (WGS) entry which is preliminary data.</text>
</comment>
<evidence type="ECO:0000313" key="2">
    <source>
        <dbReference type="EMBL" id="SUX33431.1"/>
    </source>
</evidence>
<protein>
    <submittedName>
        <fullName evidence="2">Uncharacterized protein</fullName>
    </submittedName>
</protein>
<sequence length="200" mass="22868">MHSSERLTFLMLFCMSARIPSSLNWLINKRARLLSDLQQLEKSLPRQLQSLEADVQKAEQALEMARHRFLTIPEQLTRGIESTRASLAAIDTTIRLHEVRIDPEIIPPIRSHSKNRFTRYGGLTRMVINILHEAQAIPMTTDQISILVGRIMGVDVDGDGFSECKLSVRYRLKDLCKAKRVHRVKPGLWILPGYLRDPSS</sequence>
<evidence type="ECO:0000313" key="3">
    <source>
        <dbReference type="Proteomes" id="UP000254029"/>
    </source>
</evidence>
<keyword evidence="1" id="KW-0175">Coiled coil</keyword>